<feature type="transmembrane region" description="Helical" evidence="1">
    <location>
        <begin position="85"/>
        <end position="105"/>
    </location>
</feature>
<keyword evidence="1" id="KW-1133">Transmembrane helix</keyword>
<protein>
    <submittedName>
        <fullName evidence="2">Uncharacterized protein</fullName>
    </submittedName>
</protein>
<keyword evidence="1" id="KW-0812">Transmembrane</keyword>
<feature type="transmembrane region" description="Helical" evidence="1">
    <location>
        <begin position="54"/>
        <end position="73"/>
    </location>
</feature>
<comment type="caution">
    <text evidence="2">The sequence shown here is derived from an EMBL/GenBank/DDBJ whole genome shotgun (WGS) entry which is preliminary data.</text>
</comment>
<name>A0ABR1RXK9_9PEZI</name>
<reference evidence="2 3" key="1">
    <citation type="submission" date="2023-01" db="EMBL/GenBank/DDBJ databases">
        <title>Analysis of 21 Apiospora genomes using comparative genomics revels a genus with tremendous synthesis potential of carbohydrate active enzymes and secondary metabolites.</title>
        <authorList>
            <person name="Sorensen T."/>
        </authorList>
    </citation>
    <scope>NUCLEOTIDE SEQUENCE [LARGE SCALE GENOMIC DNA]</scope>
    <source>
        <strain evidence="2 3">CBS 33761</strain>
    </source>
</reference>
<evidence type="ECO:0000256" key="1">
    <source>
        <dbReference type="SAM" id="Phobius"/>
    </source>
</evidence>
<evidence type="ECO:0000313" key="3">
    <source>
        <dbReference type="Proteomes" id="UP001444661"/>
    </source>
</evidence>
<sequence>MRTTDPEDLEEELSEDLHLPAAAQASVHDALHNTTLLPYAAQLQGKSFFWPPPVLQTASFFISGIILFVASTATESHRPAYKASVLVGAALGAFGLGLALTEAVGSKQSLNSLVLSLGGGGGADEAEVAGLNAKSPVYILRGASLGYLQTALAVVVTLFYVFIDALFVRQRQ</sequence>
<accession>A0ABR1RXK9</accession>
<dbReference type="EMBL" id="JAQQWK010000012">
    <property type="protein sequence ID" value="KAK8022588.1"/>
    <property type="molecule type" value="Genomic_DNA"/>
</dbReference>
<keyword evidence="3" id="KW-1185">Reference proteome</keyword>
<dbReference type="Proteomes" id="UP001444661">
    <property type="component" value="Unassembled WGS sequence"/>
</dbReference>
<gene>
    <name evidence="2" type="ORF">PG993_013355</name>
</gene>
<organism evidence="2 3">
    <name type="scientific">Apiospora rasikravindrae</name>
    <dbReference type="NCBI Taxonomy" id="990691"/>
    <lineage>
        <taxon>Eukaryota</taxon>
        <taxon>Fungi</taxon>
        <taxon>Dikarya</taxon>
        <taxon>Ascomycota</taxon>
        <taxon>Pezizomycotina</taxon>
        <taxon>Sordariomycetes</taxon>
        <taxon>Xylariomycetidae</taxon>
        <taxon>Amphisphaeriales</taxon>
        <taxon>Apiosporaceae</taxon>
        <taxon>Apiospora</taxon>
    </lineage>
</organism>
<evidence type="ECO:0000313" key="2">
    <source>
        <dbReference type="EMBL" id="KAK8022588.1"/>
    </source>
</evidence>
<feature type="transmembrane region" description="Helical" evidence="1">
    <location>
        <begin position="147"/>
        <end position="168"/>
    </location>
</feature>
<keyword evidence="1" id="KW-0472">Membrane</keyword>
<proteinExistence type="predicted"/>